<dbReference type="EMBL" id="CASHSV030000024">
    <property type="protein sequence ID" value="CAJ2641866.1"/>
    <property type="molecule type" value="Genomic_DNA"/>
</dbReference>
<organism evidence="1 2">
    <name type="scientific">Trifolium pratense</name>
    <name type="common">Red clover</name>
    <dbReference type="NCBI Taxonomy" id="57577"/>
    <lineage>
        <taxon>Eukaryota</taxon>
        <taxon>Viridiplantae</taxon>
        <taxon>Streptophyta</taxon>
        <taxon>Embryophyta</taxon>
        <taxon>Tracheophyta</taxon>
        <taxon>Spermatophyta</taxon>
        <taxon>Magnoliopsida</taxon>
        <taxon>eudicotyledons</taxon>
        <taxon>Gunneridae</taxon>
        <taxon>Pentapetalae</taxon>
        <taxon>rosids</taxon>
        <taxon>fabids</taxon>
        <taxon>Fabales</taxon>
        <taxon>Fabaceae</taxon>
        <taxon>Papilionoideae</taxon>
        <taxon>50 kb inversion clade</taxon>
        <taxon>NPAAA clade</taxon>
        <taxon>Hologalegina</taxon>
        <taxon>IRL clade</taxon>
        <taxon>Trifolieae</taxon>
        <taxon>Trifolium</taxon>
    </lineage>
</organism>
<dbReference type="Proteomes" id="UP001177021">
    <property type="component" value="Unassembled WGS sequence"/>
</dbReference>
<protein>
    <submittedName>
        <fullName evidence="1">Uncharacterized protein</fullName>
    </submittedName>
</protein>
<comment type="caution">
    <text evidence="1">The sequence shown here is derived from an EMBL/GenBank/DDBJ whole genome shotgun (WGS) entry which is preliminary data.</text>
</comment>
<evidence type="ECO:0000313" key="1">
    <source>
        <dbReference type="EMBL" id="CAJ2641866.1"/>
    </source>
</evidence>
<reference evidence="1" key="1">
    <citation type="submission" date="2023-10" db="EMBL/GenBank/DDBJ databases">
        <authorList>
            <person name="Rodriguez Cubillos JULIANA M."/>
            <person name="De Vega J."/>
        </authorList>
    </citation>
    <scope>NUCLEOTIDE SEQUENCE</scope>
</reference>
<proteinExistence type="predicted"/>
<evidence type="ECO:0000313" key="2">
    <source>
        <dbReference type="Proteomes" id="UP001177021"/>
    </source>
</evidence>
<sequence>MIVAMRGCPAEILHNLSVAHRFRGVAPRRPEKSRNAILTLFCDEGWRPSAGTVHRIENVDFSCYTGDLFVVFHVDEKRGIWREGLHLYSKINIDFTEAILGSVKEVETVEGFRDLKIPSGIQHGHSVKLSRLGVPDMNKPSIRGDHYFVVNVHIPKDISGMEHALVEQLASLTASRRGHSFSSDDSGIPKGKFNDFMWRDTKSDASSEGTKTSNSLWGSIKNILRISACFSFTLPYCVSADAVRKREGKASANPIIEHRFASAKPVR</sequence>
<gene>
    <name evidence="1" type="ORF">MILVUS5_LOCUS11428</name>
</gene>
<name>A0ACB0JD28_TRIPR</name>
<keyword evidence="2" id="KW-1185">Reference proteome</keyword>
<accession>A0ACB0JD28</accession>